<dbReference type="PROSITE" id="PS50088">
    <property type="entry name" value="ANK_REPEAT"/>
    <property type="match status" value="3"/>
</dbReference>
<feature type="repeat" description="ANK" evidence="3">
    <location>
        <begin position="537"/>
        <end position="569"/>
    </location>
</feature>
<dbReference type="InterPro" id="IPR002110">
    <property type="entry name" value="Ankyrin_rpt"/>
</dbReference>
<dbReference type="PANTHER" id="PTHR24180:SF45">
    <property type="entry name" value="POLY [ADP-RIBOSE] POLYMERASE TANKYRASE"/>
    <property type="match status" value="1"/>
</dbReference>
<evidence type="ECO:0000256" key="4">
    <source>
        <dbReference type="SAM" id="MobiDB-lite"/>
    </source>
</evidence>
<comment type="caution">
    <text evidence="5">The sequence shown here is derived from an EMBL/GenBank/DDBJ whole genome shotgun (WGS) entry which is preliminary data.</text>
</comment>
<proteinExistence type="predicted"/>
<dbReference type="Gene3D" id="1.25.40.20">
    <property type="entry name" value="Ankyrin repeat-containing domain"/>
    <property type="match status" value="3"/>
</dbReference>
<dbReference type="InterPro" id="IPR051637">
    <property type="entry name" value="Ank_repeat_dom-contain_49"/>
</dbReference>
<protein>
    <submittedName>
        <fullName evidence="5">Ankyrin repeat-containing domain protein</fullName>
    </submittedName>
</protein>
<feature type="repeat" description="ANK" evidence="3">
    <location>
        <begin position="610"/>
        <end position="642"/>
    </location>
</feature>
<dbReference type="Pfam" id="PF12796">
    <property type="entry name" value="Ank_2"/>
    <property type="match status" value="2"/>
</dbReference>
<gene>
    <name evidence="5" type="ORF">QBC47DRAFT_414409</name>
</gene>
<keyword evidence="2 3" id="KW-0040">ANK repeat</keyword>
<dbReference type="SMART" id="SM00248">
    <property type="entry name" value="ANK"/>
    <property type="match status" value="9"/>
</dbReference>
<evidence type="ECO:0000313" key="5">
    <source>
        <dbReference type="EMBL" id="KAK1754446.1"/>
    </source>
</evidence>
<accession>A0AAJ0BEL0</accession>
<dbReference type="Proteomes" id="UP001239445">
    <property type="component" value="Unassembled WGS sequence"/>
</dbReference>
<dbReference type="SUPFAM" id="SSF48403">
    <property type="entry name" value="Ankyrin repeat"/>
    <property type="match status" value="1"/>
</dbReference>
<name>A0AAJ0BEL0_9PEZI</name>
<keyword evidence="6" id="KW-1185">Reference proteome</keyword>
<evidence type="ECO:0000256" key="3">
    <source>
        <dbReference type="PROSITE-ProRule" id="PRU00023"/>
    </source>
</evidence>
<feature type="compositionally biased region" description="Basic and acidic residues" evidence="4">
    <location>
        <begin position="781"/>
        <end position="794"/>
    </location>
</feature>
<reference evidence="5" key="1">
    <citation type="submission" date="2023-06" db="EMBL/GenBank/DDBJ databases">
        <title>Genome-scale phylogeny and comparative genomics of the fungal order Sordariales.</title>
        <authorList>
            <consortium name="Lawrence Berkeley National Laboratory"/>
            <person name="Hensen N."/>
            <person name="Bonometti L."/>
            <person name="Westerberg I."/>
            <person name="Brannstrom I.O."/>
            <person name="Guillou S."/>
            <person name="Cros-Aarteil S."/>
            <person name="Calhoun S."/>
            <person name="Haridas S."/>
            <person name="Kuo A."/>
            <person name="Mondo S."/>
            <person name="Pangilinan J."/>
            <person name="Riley R."/>
            <person name="Labutti K."/>
            <person name="Andreopoulos B."/>
            <person name="Lipzen A."/>
            <person name="Chen C."/>
            <person name="Yanf M."/>
            <person name="Daum C."/>
            <person name="Ng V."/>
            <person name="Clum A."/>
            <person name="Steindorff A."/>
            <person name="Ohm R."/>
            <person name="Martin F."/>
            <person name="Silar P."/>
            <person name="Natvig D."/>
            <person name="Lalanne C."/>
            <person name="Gautier V."/>
            <person name="Ament-Velasquez S.L."/>
            <person name="Kruys A."/>
            <person name="Hutchinson M.I."/>
            <person name="Powell A.J."/>
            <person name="Barry K."/>
            <person name="Miller A.N."/>
            <person name="Grigoriev I.V."/>
            <person name="Debuchy R."/>
            <person name="Gladieux P."/>
            <person name="Thoren M.H."/>
            <person name="Johannesson H."/>
        </authorList>
    </citation>
    <scope>NUCLEOTIDE SEQUENCE</scope>
    <source>
        <strain evidence="5">PSN4</strain>
    </source>
</reference>
<dbReference type="InterPro" id="IPR036770">
    <property type="entry name" value="Ankyrin_rpt-contain_sf"/>
</dbReference>
<dbReference type="PROSITE" id="PS50297">
    <property type="entry name" value="ANK_REP_REGION"/>
    <property type="match status" value="3"/>
</dbReference>
<organism evidence="5 6">
    <name type="scientific">Echria macrotheca</name>
    <dbReference type="NCBI Taxonomy" id="438768"/>
    <lineage>
        <taxon>Eukaryota</taxon>
        <taxon>Fungi</taxon>
        <taxon>Dikarya</taxon>
        <taxon>Ascomycota</taxon>
        <taxon>Pezizomycotina</taxon>
        <taxon>Sordariomycetes</taxon>
        <taxon>Sordariomycetidae</taxon>
        <taxon>Sordariales</taxon>
        <taxon>Schizotheciaceae</taxon>
        <taxon>Echria</taxon>
    </lineage>
</organism>
<dbReference type="AlphaFoldDB" id="A0AAJ0BEL0"/>
<dbReference type="PRINTS" id="PR01415">
    <property type="entry name" value="ANKYRIN"/>
</dbReference>
<evidence type="ECO:0000256" key="2">
    <source>
        <dbReference type="ARBA" id="ARBA00023043"/>
    </source>
</evidence>
<keyword evidence="1" id="KW-0677">Repeat</keyword>
<dbReference type="EMBL" id="MU839835">
    <property type="protein sequence ID" value="KAK1754446.1"/>
    <property type="molecule type" value="Genomic_DNA"/>
</dbReference>
<evidence type="ECO:0000313" key="6">
    <source>
        <dbReference type="Proteomes" id="UP001239445"/>
    </source>
</evidence>
<feature type="repeat" description="ANK" evidence="3">
    <location>
        <begin position="504"/>
        <end position="536"/>
    </location>
</feature>
<sequence length="803" mass="90400">MEVAAAIIGVSEVAIRTTSKLWKLSNAWREAPEELHRLRDDLSRTQQFFDEVRHNSISATLSRSWNEESPTQGELRRLLLEGSRILEKIEDVVDKLTGDQGRLDKLGTLGKMRRILWMANAQKIAGLRKELGQIVSSTCRLLIALNVSVSTEIHASLRRSQTDIESKIGNHVWNSSEQITSQLGKAVKMSQHSIIAHMDARIESIENNLLETVKQSVIKEMTLHRQDAVFAYRHDHNRLQEKPPSAPWASLIQHVTPYNNRHISPDSKCRCECHSSSRYSWALASLRSALGFVTLSYAGRTSQKCYNPDCIDHHFQDHRNVHLVYHFPTWLVRIAVSVFVSSNLNGSPQLNIRIFNHLPGGQHRTLTIFMAIRRNDTDMVRKLLSTGRASVFDVIGIQMHPPLWIAMILRRTEIIRVLLQAGADPYHQMVAYNNRSPVRVAFEYSLTGDPSEAEIASLFPLSDYCYEEDYTPIHMAVTGHLQLDLASALRNPQYLADINSRSPDGHTPLIAATIKGDVAAVRLLIRAGADIHARSLEGVTPLHFACRNGHYEVIRLLLQAGADVHAQDRYDRVALIFAVSCATNTTNLINILTLLVRCGADVSYYEKKTGHSSVLDFACMRGTIESVRFLLENGAYVNHRDEDRNVPIFTTIEINRHEMAQCMLDHGADVTAVNNEGWTILHWLARDGDVKMLRLFTDRRMRGLNTAAKDNTGRTPLAFFSARVPPADAETVRAFDELLSSCEEEDVSDVDDDEEFVDAVENLDLEDVAEKTISFCCEKQGVREESSEKEEGGLKLHAPLVKT</sequence>
<feature type="region of interest" description="Disordered" evidence="4">
    <location>
        <begin position="781"/>
        <end position="803"/>
    </location>
</feature>
<dbReference type="PANTHER" id="PTHR24180">
    <property type="entry name" value="CYCLIN-DEPENDENT KINASE INHIBITOR 2C-RELATED"/>
    <property type="match status" value="1"/>
</dbReference>
<evidence type="ECO:0000256" key="1">
    <source>
        <dbReference type="ARBA" id="ARBA00022737"/>
    </source>
</evidence>